<dbReference type="InterPro" id="IPR029063">
    <property type="entry name" value="SAM-dependent_MTases_sf"/>
</dbReference>
<dbReference type="GO" id="GO:0032259">
    <property type="term" value="P:methylation"/>
    <property type="evidence" value="ECO:0007669"/>
    <property type="project" value="UniProtKB-KW"/>
</dbReference>
<dbReference type="InterPro" id="IPR025799">
    <property type="entry name" value="Arg_MeTrfase"/>
</dbReference>
<evidence type="ECO:0000313" key="9">
    <source>
        <dbReference type="Proteomes" id="UP000267029"/>
    </source>
</evidence>
<dbReference type="PANTHER" id="PTHR11006">
    <property type="entry name" value="PROTEIN ARGININE N-METHYLTRANSFERASE"/>
    <property type="match status" value="1"/>
</dbReference>
<keyword evidence="4" id="KW-0677">Repeat</keyword>
<comment type="function">
    <text evidence="5">Arginine methyltransferase that can both catalyze the formation of omega-N monomethylarginine (MMA) and symmetrical dimethylarginine (sDMA).</text>
</comment>
<evidence type="ECO:0000256" key="6">
    <source>
        <dbReference type="PROSITE-ProRule" id="PRU01015"/>
    </source>
</evidence>
<keyword evidence="9" id="KW-1185">Reference proteome</keyword>
<protein>
    <recommendedName>
        <fullName evidence="5">Protein arginine N-methyltransferase</fullName>
        <ecNumber evidence="5">2.1.1.-</ecNumber>
    </recommendedName>
</protein>
<evidence type="ECO:0000256" key="1">
    <source>
        <dbReference type="ARBA" id="ARBA00022603"/>
    </source>
</evidence>
<dbReference type="InterPro" id="IPR014644">
    <property type="entry name" value="MeTrfase_PRMT7"/>
</dbReference>
<dbReference type="CDD" id="cd02440">
    <property type="entry name" value="AdoMet_MTases"/>
    <property type="match status" value="1"/>
</dbReference>
<evidence type="ECO:0000256" key="4">
    <source>
        <dbReference type="ARBA" id="ARBA00022737"/>
    </source>
</evidence>
<accession>A0A0R3U520</accession>
<dbReference type="Pfam" id="PF22528">
    <property type="entry name" value="PRMT_C"/>
    <property type="match status" value="1"/>
</dbReference>
<dbReference type="Gene3D" id="3.40.50.150">
    <property type="entry name" value="Vaccinia Virus protein VP39"/>
    <property type="match status" value="2"/>
</dbReference>
<evidence type="ECO:0000256" key="2">
    <source>
        <dbReference type="ARBA" id="ARBA00022679"/>
    </source>
</evidence>
<evidence type="ECO:0000256" key="3">
    <source>
        <dbReference type="ARBA" id="ARBA00022691"/>
    </source>
</evidence>
<keyword evidence="3 6" id="KW-0949">S-adenosyl-L-methionine</keyword>
<dbReference type="PROSITE" id="PS51678">
    <property type="entry name" value="SAM_MT_PRMT"/>
    <property type="match status" value="1"/>
</dbReference>
<dbReference type="InterPro" id="IPR055135">
    <property type="entry name" value="PRMT_dom"/>
</dbReference>
<comment type="similarity">
    <text evidence="5">Belongs to the class I-like SAM-binding methyltransferase superfamily. Protein arginine N-methyltransferase family. PRMT7 subfamily.</text>
</comment>
<feature type="domain" description="Protein arginine N-methyltransferase" evidence="7">
    <location>
        <begin position="302"/>
        <end position="377"/>
    </location>
</feature>
<dbReference type="EMBL" id="UXSR01000247">
    <property type="protein sequence ID" value="VDD75783.1"/>
    <property type="molecule type" value="Genomic_DNA"/>
</dbReference>
<keyword evidence="2 6" id="KW-0808">Transferase</keyword>
<proteinExistence type="inferred from homology"/>
<evidence type="ECO:0000313" key="10">
    <source>
        <dbReference type="WBParaSite" id="MCU_007108-RA"/>
    </source>
</evidence>
<sequence>MSTQFSDGPAFTRGDNLGPSSGTFISRLSPITGMIQWDLVSNDYDFEQEIARSAYADMLHDYNRNQRYHEAIRHVITAMKTKGQEVHVLDIGTGSGLLAMMAARAGADSVVACEAFAPVAKCARRIIAANGLKKKIKLICKHSTALEVSNDLPRKANVLVAELFDTELIGEGALETYRHAAEHLLTPDAILIPCKAKMYLQVVESPFLWSHNQIKPFGSGPIFSTGEMRSCYGCPAAFDLQVSRLQFVNDQVPSNDDNRGAVRCLLEEPIMFHEFNFPPPTSNLKLNESKRIAEVDGRKIVARYNGTAHALIVWWGLQMEPSNTIPAITTAPSRANPCSTTKDPCSSPVWRDHWMQAVYFPRKPLNLSAGQPFCIDFAHDSVSMWFDIHPFPTESLVAQNRPVCTCLAHITWPRSRFAELNDWRFRENFLKNVNHVSQQINALASESMAVVVPSDASVLPLQIYSSLRSRNFKLFHLDCSPLSARILRSIYCEAGADISVTDNVDDLLVMLENLAEKMPSPVTIYVVAEPFALAGVLPWNSIHFWYLFGRIRQQLPKYSCHLVAPTFLRIWAVAMEFEHLWKIRAPVGVDCEGFDLRLFDDMVLSASCATDAPVEPQPLWEYAGKARSEQAIVFELPLSDPPVFSQTSPAAPGSIGKIASRSITIPISSVKTNAVALWTEWLMGDGNWQAPSGPFKPIKIDQEVDWCKVGPRPGVYLFSTSLRAKLRSRGGACSLRVISDFDFYTGEPSFSFDVT</sequence>
<evidence type="ECO:0000313" key="8">
    <source>
        <dbReference type="EMBL" id="VDD75783.1"/>
    </source>
</evidence>
<name>A0A0R3U520_MESCO</name>
<organism evidence="8 9">
    <name type="scientific">Mesocestoides corti</name>
    <name type="common">Flatworm</name>
    <dbReference type="NCBI Taxonomy" id="53468"/>
    <lineage>
        <taxon>Eukaryota</taxon>
        <taxon>Metazoa</taxon>
        <taxon>Spiralia</taxon>
        <taxon>Lophotrochozoa</taxon>
        <taxon>Platyhelminthes</taxon>
        <taxon>Cestoda</taxon>
        <taxon>Eucestoda</taxon>
        <taxon>Cyclophyllidea</taxon>
        <taxon>Mesocestoididae</taxon>
        <taxon>Mesocestoides</taxon>
    </lineage>
</organism>
<dbReference type="GO" id="GO:0042054">
    <property type="term" value="F:histone methyltransferase activity"/>
    <property type="evidence" value="ECO:0007669"/>
    <property type="project" value="TreeGrafter"/>
</dbReference>
<dbReference type="Pfam" id="PF06325">
    <property type="entry name" value="PrmA"/>
    <property type="match status" value="1"/>
</dbReference>
<dbReference type="STRING" id="53468.A0A0R3U520"/>
<keyword evidence="1 6" id="KW-0489">Methyltransferase</keyword>
<dbReference type="AlphaFoldDB" id="A0A0R3U520"/>
<reference evidence="8 9" key="1">
    <citation type="submission" date="2018-10" db="EMBL/GenBank/DDBJ databases">
        <authorList>
            <consortium name="Pathogen Informatics"/>
        </authorList>
    </citation>
    <scope>NUCLEOTIDE SEQUENCE [LARGE SCALE GENOMIC DNA]</scope>
</reference>
<evidence type="ECO:0000256" key="5">
    <source>
        <dbReference type="PIRNR" id="PIRNR036946"/>
    </source>
</evidence>
<dbReference type="OrthoDB" id="412876at2759"/>
<dbReference type="Gene3D" id="2.70.160.11">
    <property type="entry name" value="Hnrnp arginine n-methyltransferase1"/>
    <property type="match status" value="2"/>
</dbReference>
<dbReference type="Proteomes" id="UP000267029">
    <property type="component" value="Unassembled WGS sequence"/>
</dbReference>
<dbReference type="EC" id="2.1.1.-" evidence="5"/>
<dbReference type="WBParaSite" id="MCU_007108-RA">
    <property type="protein sequence ID" value="MCU_007108-RA"/>
    <property type="gene ID" value="MCU_007108"/>
</dbReference>
<dbReference type="GO" id="GO:0016274">
    <property type="term" value="F:protein-arginine N-methyltransferase activity"/>
    <property type="evidence" value="ECO:0007669"/>
    <property type="project" value="InterPro"/>
</dbReference>
<evidence type="ECO:0000259" key="7">
    <source>
        <dbReference type="Pfam" id="PF22528"/>
    </source>
</evidence>
<dbReference type="SUPFAM" id="SSF53335">
    <property type="entry name" value="S-adenosyl-L-methionine-dependent methyltransferases"/>
    <property type="match status" value="1"/>
</dbReference>
<dbReference type="FunFam" id="3.40.50.150:FF:000071">
    <property type="entry name" value="Protein arginine N-methyltransferase 7"/>
    <property type="match status" value="1"/>
</dbReference>
<gene>
    <name evidence="8" type="ORF">MCOS_LOCUS1786</name>
</gene>
<reference evidence="10" key="2">
    <citation type="submission" date="2019-11" db="UniProtKB">
        <authorList>
            <consortium name="WormBaseParasite"/>
        </authorList>
    </citation>
    <scope>IDENTIFICATION</scope>
</reference>
<dbReference type="PIRSF" id="PIRSF036946">
    <property type="entry name" value="Arg_N-mtase"/>
    <property type="match status" value="1"/>
</dbReference>
<dbReference type="PANTHER" id="PTHR11006:SF4">
    <property type="entry name" value="PROTEIN ARGININE N-METHYLTRANSFERASE 7"/>
    <property type="match status" value="1"/>
</dbReference>